<dbReference type="PANTHER" id="PTHR15592">
    <property type="entry name" value="MATRIN 3/NUCLEAR PROTEIN 220-RELATED"/>
    <property type="match status" value="1"/>
</dbReference>
<evidence type="ECO:0000313" key="4">
    <source>
        <dbReference type="EMBL" id="GMH22990.1"/>
    </source>
</evidence>
<feature type="domain" description="PTBP1-like RNA recognition motif 2" evidence="3">
    <location>
        <begin position="6"/>
        <end position="81"/>
    </location>
</feature>
<proteinExistence type="predicted"/>
<evidence type="ECO:0000313" key="5">
    <source>
        <dbReference type="Proteomes" id="UP001279734"/>
    </source>
</evidence>
<dbReference type="InterPro" id="IPR035979">
    <property type="entry name" value="RBD_domain_sf"/>
</dbReference>
<name>A0AAD3T4S7_NEPGR</name>
<dbReference type="Pfam" id="PF11835">
    <property type="entry name" value="RRM_8"/>
    <property type="match status" value="1"/>
</dbReference>
<keyword evidence="2" id="KW-0694">RNA-binding</keyword>
<dbReference type="GO" id="GO:0003723">
    <property type="term" value="F:RNA binding"/>
    <property type="evidence" value="ECO:0007669"/>
    <property type="project" value="UniProtKB-KW"/>
</dbReference>
<evidence type="ECO:0000259" key="3">
    <source>
        <dbReference type="Pfam" id="PF11835"/>
    </source>
</evidence>
<dbReference type="Proteomes" id="UP001279734">
    <property type="component" value="Unassembled WGS sequence"/>
</dbReference>
<accession>A0AAD3T4S7</accession>
<gene>
    <name evidence="4" type="ORF">Nepgr_024833</name>
</gene>
<comment type="caution">
    <text evidence="4">The sequence shown here is derived from an EMBL/GenBank/DDBJ whole genome shotgun (WGS) entry which is preliminary data.</text>
</comment>
<protein>
    <recommendedName>
        <fullName evidence="3">PTBP1-like RNA recognition motif 2 domain-containing protein</fullName>
    </recommendedName>
</protein>
<dbReference type="InterPro" id="IPR021790">
    <property type="entry name" value="PTBP1-like_RRM2"/>
</dbReference>
<evidence type="ECO:0000256" key="2">
    <source>
        <dbReference type="ARBA" id="ARBA00022884"/>
    </source>
</evidence>
<keyword evidence="5" id="KW-1185">Reference proteome</keyword>
<organism evidence="4 5">
    <name type="scientific">Nepenthes gracilis</name>
    <name type="common">Slender pitcher plant</name>
    <dbReference type="NCBI Taxonomy" id="150966"/>
    <lineage>
        <taxon>Eukaryota</taxon>
        <taxon>Viridiplantae</taxon>
        <taxon>Streptophyta</taxon>
        <taxon>Embryophyta</taxon>
        <taxon>Tracheophyta</taxon>
        <taxon>Spermatophyta</taxon>
        <taxon>Magnoliopsida</taxon>
        <taxon>eudicotyledons</taxon>
        <taxon>Gunneridae</taxon>
        <taxon>Pentapetalae</taxon>
        <taxon>Caryophyllales</taxon>
        <taxon>Nepenthaceae</taxon>
        <taxon>Nepenthes</taxon>
    </lineage>
</organism>
<reference evidence="4" key="1">
    <citation type="submission" date="2023-05" db="EMBL/GenBank/DDBJ databases">
        <title>Nepenthes gracilis genome sequencing.</title>
        <authorList>
            <person name="Fukushima K."/>
        </authorList>
    </citation>
    <scope>NUCLEOTIDE SEQUENCE</scope>
    <source>
        <strain evidence="4">SING2019-196</strain>
    </source>
</reference>
<keyword evidence="1" id="KW-0677">Repeat</keyword>
<dbReference type="EMBL" id="BSYO01000025">
    <property type="protein sequence ID" value="GMH22990.1"/>
    <property type="molecule type" value="Genomic_DNA"/>
</dbReference>
<dbReference type="Gene3D" id="3.30.70.330">
    <property type="match status" value="1"/>
</dbReference>
<evidence type="ECO:0000256" key="1">
    <source>
        <dbReference type="ARBA" id="ARBA00022737"/>
    </source>
</evidence>
<dbReference type="InterPro" id="IPR012677">
    <property type="entry name" value="Nucleotide-bd_a/b_plait_sf"/>
</dbReference>
<sequence length="203" mass="23017">MEHNTLILSVEMGNLLYPITHDILHQVCSPNGTIGRIMLIPCSKKKIAIIHQSSHKAMSARSSLNGRTIYDYCCHLEIQFSSEFWMGMYEKFIDNIVFNGTSAKTYLNEDLYEVDQQQYNVSQSNSEISMEHDDHDVLSTVPGAKPLELDLDDESESAVCTNDDDSFFFQCNNPFAALDSKLELELLEDNDYMFDSQGAMGVF</sequence>
<dbReference type="SUPFAM" id="SSF54928">
    <property type="entry name" value="RNA-binding domain, RBD"/>
    <property type="match status" value="1"/>
</dbReference>
<dbReference type="AlphaFoldDB" id="A0AAD3T4S7"/>